<evidence type="ECO:0000313" key="2">
    <source>
        <dbReference type="Proteomes" id="UP000054776"/>
    </source>
</evidence>
<dbReference type="AlphaFoldDB" id="A0A0V0Z1S7"/>
<protein>
    <submittedName>
        <fullName evidence="1">Uncharacterized protein</fullName>
    </submittedName>
</protein>
<gene>
    <name evidence="1" type="ORF">T01_12109</name>
</gene>
<evidence type="ECO:0000313" key="1">
    <source>
        <dbReference type="EMBL" id="KRY05978.1"/>
    </source>
</evidence>
<comment type="caution">
    <text evidence="1">The sequence shown here is derived from an EMBL/GenBank/DDBJ whole genome shotgun (WGS) entry which is preliminary data.</text>
</comment>
<dbReference type="Proteomes" id="UP000054776">
    <property type="component" value="Unassembled WGS sequence"/>
</dbReference>
<organism evidence="1 2">
    <name type="scientific">Trichinella spiralis</name>
    <name type="common">Trichina worm</name>
    <dbReference type="NCBI Taxonomy" id="6334"/>
    <lineage>
        <taxon>Eukaryota</taxon>
        <taxon>Metazoa</taxon>
        <taxon>Ecdysozoa</taxon>
        <taxon>Nematoda</taxon>
        <taxon>Enoplea</taxon>
        <taxon>Dorylaimia</taxon>
        <taxon>Trichinellida</taxon>
        <taxon>Trichinellidae</taxon>
        <taxon>Trichinella</taxon>
    </lineage>
</organism>
<sequence length="36" mass="4531">MKIFDLNLFYLGYPIISRFVYHNFDAWLCRWLNYPT</sequence>
<proteinExistence type="predicted"/>
<keyword evidence="2" id="KW-1185">Reference proteome</keyword>
<name>A0A0V0Z1S7_TRISP</name>
<accession>A0A0V0Z1S7</accession>
<dbReference type="EMBL" id="JYDH01003347">
    <property type="protein sequence ID" value="KRY05978.1"/>
    <property type="molecule type" value="Genomic_DNA"/>
</dbReference>
<dbReference type="InParanoid" id="A0A0V0Z1S7"/>
<reference evidence="1 2" key="1">
    <citation type="submission" date="2015-01" db="EMBL/GenBank/DDBJ databases">
        <title>Evolution of Trichinella species and genotypes.</title>
        <authorList>
            <person name="Korhonen P.K."/>
            <person name="Edoardo P."/>
            <person name="Giuseppe L.R."/>
            <person name="Gasser R.B."/>
        </authorList>
    </citation>
    <scope>NUCLEOTIDE SEQUENCE [LARGE SCALE GENOMIC DNA]</scope>
    <source>
        <strain evidence="1">ISS3</strain>
    </source>
</reference>